<dbReference type="InterPro" id="IPR000719">
    <property type="entry name" value="Prot_kinase_dom"/>
</dbReference>
<dbReference type="Proteomes" id="UP001610335">
    <property type="component" value="Unassembled WGS sequence"/>
</dbReference>
<evidence type="ECO:0000256" key="7">
    <source>
        <dbReference type="ARBA" id="ARBA00022840"/>
    </source>
</evidence>
<dbReference type="Pfam" id="PF00069">
    <property type="entry name" value="Pkinase"/>
    <property type="match status" value="1"/>
</dbReference>
<gene>
    <name evidence="12" type="ORF">BDW59DRAFT_157152</name>
</gene>
<name>A0ABR4IZ20_9EURO</name>
<evidence type="ECO:0000256" key="10">
    <source>
        <dbReference type="ARBA" id="ARBA00048679"/>
    </source>
</evidence>
<evidence type="ECO:0000256" key="9">
    <source>
        <dbReference type="ARBA" id="ARBA00047899"/>
    </source>
</evidence>
<comment type="catalytic activity">
    <reaction evidence="10">
        <text>L-seryl-[protein] + ATP = O-phospho-L-seryl-[protein] + ADP + H(+)</text>
        <dbReference type="Rhea" id="RHEA:17989"/>
        <dbReference type="Rhea" id="RHEA-COMP:9863"/>
        <dbReference type="Rhea" id="RHEA-COMP:11604"/>
        <dbReference type="ChEBI" id="CHEBI:15378"/>
        <dbReference type="ChEBI" id="CHEBI:29999"/>
        <dbReference type="ChEBI" id="CHEBI:30616"/>
        <dbReference type="ChEBI" id="CHEBI:83421"/>
        <dbReference type="ChEBI" id="CHEBI:456216"/>
        <dbReference type="EC" id="2.7.11.1"/>
    </reaction>
</comment>
<comment type="subcellular location">
    <subcellularLocation>
        <location evidence="1">Preautophagosomal structure membrane</location>
        <topology evidence="1">Peripheral membrane protein</topology>
    </subcellularLocation>
</comment>
<evidence type="ECO:0000256" key="5">
    <source>
        <dbReference type="ARBA" id="ARBA00022741"/>
    </source>
</evidence>
<dbReference type="InterPro" id="IPR045269">
    <property type="entry name" value="Atg1-like"/>
</dbReference>
<comment type="caution">
    <text evidence="12">The sequence shown here is derived from an EMBL/GenBank/DDBJ whole genome shotgun (WGS) entry which is preliminary data.</text>
</comment>
<evidence type="ECO:0000256" key="1">
    <source>
        <dbReference type="ARBA" id="ARBA00004623"/>
    </source>
</evidence>
<evidence type="ECO:0000313" key="12">
    <source>
        <dbReference type="EMBL" id="KAL2833011.1"/>
    </source>
</evidence>
<evidence type="ECO:0000256" key="8">
    <source>
        <dbReference type="ARBA" id="ARBA00030237"/>
    </source>
</evidence>
<protein>
    <recommendedName>
        <fullName evidence="2">non-specific serine/threonine protein kinase</fullName>
        <ecNumber evidence="2">2.7.11.1</ecNumber>
    </recommendedName>
    <alternativeName>
        <fullName evidence="8">Autophagy-related protein 1</fullName>
    </alternativeName>
</protein>
<evidence type="ECO:0000256" key="6">
    <source>
        <dbReference type="ARBA" id="ARBA00022777"/>
    </source>
</evidence>
<keyword evidence="5" id="KW-0547">Nucleotide-binding</keyword>
<keyword evidence="3" id="KW-0723">Serine/threonine-protein kinase</keyword>
<dbReference type="Gene3D" id="1.10.510.10">
    <property type="entry name" value="Transferase(Phosphotransferase) domain 1"/>
    <property type="match status" value="1"/>
</dbReference>
<dbReference type="EMBL" id="JBFXLS010000005">
    <property type="protein sequence ID" value="KAL2833011.1"/>
    <property type="molecule type" value="Genomic_DNA"/>
</dbReference>
<reference evidence="12 13" key="1">
    <citation type="submission" date="2024-07" db="EMBL/GenBank/DDBJ databases">
        <title>Section-level genome sequencing and comparative genomics of Aspergillus sections Usti and Cavernicolus.</title>
        <authorList>
            <consortium name="Lawrence Berkeley National Laboratory"/>
            <person name="Nybo J.L."/>
            <person name="Vesth T.C."/>
            <person name="Theobald S."/>
            <person name="Frisvad J.C."/>
            <person name="Larsen T.O."/>
            <person name="Kjaerboelling I."/>
            <person name="Rothschild-Mancinelli K."/>
            <person name="Lyhne E.K."/>
            <person name="Kogle M.E."/>
            <person name="Barry K."/>
            <person name="Clum A."/>
            <person name="Na H."/>
            <person name="Ledsgaard L."/>
            <person name="Lin J."/>
            <person name="Lipzen A."/>
            <person name="Kuo A."/>
            <person name="Riley R."/>
            <person name="Mondo S."/>
            <person name="LaButti K."/>
            <person name="Haridas S."/>
            <person name="Pangalinan J."/>
            <person name="Salamov A.A."/>
            <person name="Simmons B.A."/>
            <person name="Magnuson J.K."/>
            <person name="Chen J."/>
            <person name="Drula E."/>
            <person name="Henrissat B."/>
            <person name="Wiebenga A."/>
            <person name="Lubbers R.J."/>
            <person name="Gomes A.C."/>
            <person name="Makela M.R."/>
            <person name="Stajich J."/>
            <person name="Grigoriev I.V."/>
            <person name="Mortensen U.H."/>
            <person name="De vries R.P."/>
            <person name="Baker S.E."/>
            <person name="Andersen M.R."/>
        </authorList>
    </citation>
    <scope>NUCLEOTIDE SEQUENCE [LARGE SCALE GENOMIC DNA]</scope>
    <source>
        <strain evidence="12 13">CBS 600.67</strain>
    </source>
</reference>
<keyword evidence="13" id="KW-1185">Reference proteome</keyword>
<dbReference type="PROSITE" id="PS50011">
    <property type="entry name" value="PROTEIN_KINASE_DOM"/>
    <property type="match status" value="1"/>
</dbReference>
<evidence type="ECO:0000256" key="3">
    <source>
        <dbReference type="ARBA" id="ARBA00022527"/>
    </source>
</evidence>
<evidence type="ECO:0000313" key="13">
    <source>
        <dbReference type="Proteomes" id="UP001610335"/>
    </source>
</evidence>
<accession>A0ABR4IZ20</accession>
<dbReference type="PANTHER" id="PTHR24348:SF22">
    <property type="entry name" value="NON-SPECIFIC SERINE_THREONINE PROTEIN KINASE"/>
    <property type="match status" value="1"/>
</dbReference>
<feature type="domain" description="Protein kinase" evidence="11">
    <location>
        <begin position="1"/>
        <end position="119"/>
    </location>
</feature>
<evidence type="ECO:0000256" key="4">
    <source>
        <dbReference type="ARBA" id="ARBA00022679"/>
    </source>
</evidence>
<evidence type="ECO:0000256" key="2">
    <source>
        <dbReference type="ARBA" id="ARBA00012513"/>
    </source>
</evidence>
<evidence type="ECO:0000259" key="11">
    <source>
        <dbReference type="PROSITE" id="PS50011"/>
    </source>
</evidence>
<dbReference type="InterPro" id="IPR011009">
    <property type="entry name" value="Kinase-like_dom_sf"/>
</dbReference>
<sequence>MSSPLRDWMLDTTYDDTGHRYHQRPSRLECWQAVRCLGNGSFGDVWEERCLKNLLVSSPGPNWHVKVADFGIAKKTGATGLGTHHIGSPVYIAPELYGNPSDKYTAAVDVWALGALAKK</sequence>
<comment type="catalytic activity">
    <reaction evidence="9">
        <text>L-threonyl-[protein] + ATP = O-phospho-L-threonyl-[protein] + ADP + H(+)</text>
        <dbReference type="Rhea" id="RHEA:46608"/>
        <dbReference type="Rhea" id="RHEA-COMP:11060"/>
        <dbReference type="Rhea" id="RHEA-COMP:11605"/>
        <dbReference type="ChEBI" id="CHEBI:15378"/>
        <dbReference type="ChEBI" id="CHEBI:30013"/>
        <dbReference type="ChEBI" id="CHEBI:30616"/>
        <dbReference type="ChEBI" id="CHEBI:61977"/>
        <dbReference type="ChEBI" id="CHEBI:456216"/>
        <dbReference type="EC" id="2.7.11.1"/>
    </reaction>
</comment>
<keyword evidence="7" id="KW-0067">ATP-binding</keyword>
<dbReference type="SUPFAM" id="SSF56112">
    <property type="entry name" value="Protein kinase-like (PK-like)"/>
    <property type="match status" value="1"/>
</dbReference>
<keyword evidence="6" id="KW-0418">Kinase</keyword>
<keyword evidence="4" id="KW-0808">Transferase</keyword>
<organism evidence="12 13">
    <name type="scientific">Aspergillus cavernicola</name>
    <dbReference type="NCBI Taxonomy" id="176166"/>
    <lineage>
        <taxon>Eukaryota</taxon>
        <taxon>Fungi</taxon>
        <taxon>Dikarya</taxon>
        <taxon>Ascomycota</taxon>
        <taxon>Pezizomycotina</taxon>
        <taxon>Eurotiomycetes</taxon>
        <taxon>Eurotiomycetidae</taxon>
        <taxon>Eurotiales</taxon>
        <taxon>Aspergillaceae</taxon>
        <taxon>Aspergillus</taxon>
        <taxon>Aspergillus subgen. Nidulantes</taxon>
    </lineage>
</organism>
<dbReference type="EC" id="2.7.11.1" evidence="2"/>
<proteinExistence type="predicted"/>
<dbReference type="PANTHER" id="PTHR24348">
    <property type="entry name" value="SERINE/THREONINE-PROTEIN KINASE UNC-51-RELATED"/>
    <property type="match status" value="1"/>
</dbReference>